<dbReference type="SUPFAM" id="SSF54495">
    <property type="entry name" value="UBC-like"/>
    <property type="match status" value="1"/>
</dbReference>
<comment type="caution">
    <text evidence="4">The sequence shown here is derived from an EMBL/GenBank/DDBJ whole genome shotgun (WGS) entry which is preliminary data.</text>
</comment>
<proteinExistence type="predicted"/>
<feature type="region of interest" description="Disordered" evidence="2">
    <location>
        <begin position="251"/>
        <end position="272"/>
    </location>
</feature>
<dbReference type="FunFam" id="3.10.110.10:FF:000075">
    <property type="entry name" value="RWD domain-containing protein (Gir2)"/>
    <property type="match status" value="1"/>
</dbReference>
<reference evidence="4" key="2">
    <citation type="submission" date="2020-11" db="EMBL/GenBank/DDBJ databases">
        <title>Whole genome sequencing of Colletotrichum sp.</title>
        <authorList>
            <person name="Li H."/>
        </authorList>
    </citation>
    <scope>NUCLEOTIDE SEQUENCE</scope>
    <source>
        <strain evidence="4">CkLH20</strain>
    </source>
</reference>
<organism evidence="4 5">
    <name type="scientific">Colletotrichum karsti</name>
    <dbReference type="NCBI Taxonomy" id="1095194"/>
    <lineage>
        <taxon>Eukaryota</taxon>
        <taxon>Fungi</taxon>
        <taxon>Dikarya</taxon>
        <taxon>Ascomycota</taxon>
        <taxon>Pezizomycotina</taxon>
        <taxon>Sordariomycetes</taxon>
        <taxon>Hypocreomycetidae</taxon>
        <taxon>Glomerellales</taxon>
        <taxon>Glomerellaceae</taxon>
        <taxon>Colletotrichum</taxon>
        <taxon>Colletotrichum boninense species complex</taxon>
    </lineage>
</organism>
<reference evidence="4" key="1">
    <citation type="submission" date="2020-03" db="EMBL/GenBank/DDBJ databases">
        <authorList>
            <person name="He L."/>
        </authorList>
    </citation>
    <scope>NUCLEOTIDE SEQUENCE</scope>
    <source>
        <strain evidence="4">CkLH20</strain>
    </source>
</reference>
<name>A0A9P6HWW4_9PEZI</name>
<dbReference type="Gene3D" id="3.10.110.10">
    <property type="entry name" value="Ubiquitin Conjugating Enzyme"/>
    <property type="match status" value="1"/>
</dbReference>
<dbReference type="Pfam" id="PF05773">
    <property type="entry name" value="RWD"/>
    <property type="match status" value="1"/>
</dbReference>
<dbReference type="Proteomes" id="UP000781932">
    <property type="component" value="Unassembled WGS sequence"/>
</dbReference>
<dbReference type="AlphaFoldDB" id="A0A9P6HWW4"/>
<feature type="domain" description="RWD" evidence="3">
    <location>
        <begin position="54"/>
        <end position="163"/>
    </location>
</feature>
<dbReference type="InterPro" id="IPR032378">
    <property type="entry name" value="ZC3H15/TMA46_C"/>
</dbReference>
<dbReference type="InterPro" id="IPR040213">
    <property type="entry name" value="GIR2-like"/>
</dbReference>
<protein>
    <submittedName>
        <fullName evidence="4">Rwd domain-containing protein</fullName>
    </submittedName>
</protein>
<dbReference type="InterPro" id="IPR016135">
    <property type="entry name" value="UBQ-conjugating_enzyme/RWD"/>
</dbReference>
<dbReference type="OrthoDB" id="277175at2759"/>
<accession>A0A9P6HWW4</accession>
<evidence type="ECO:0000256" key="1">
    <source>
        <dbReference type="SAM" id="Coils"/>
    </source>
</evidence>
<evidence type="ECO:0000313" key="4">
    <source>
        <dbReference type="EMBL" id="KAF9869781.1"/>
    </source>
</evidence>
<dbReference type="CDD" id="cd23823">
    <property type="entry name" value="RWD_GCN2"/>
    <property type="match status" value="1"/>
</dbReference>
<evidence type="ECO:0000313" key="5">
    <source>
        <dbReference type="Proteomes" id="UP000781932"/>
    </source>
</evidence>
<dbReference type="GeneID" id="62168484"/>
<sequence length="272" mass="30997">MYVPLPHSYGIFQPSSAPPTATSNCTSVNSNLSTLTKEHVLVVSSVMGREEQIEEREVLDSIFPDEITDISETEYRITIVLDVLGDEDPPIMILQVRYPENYPDEPPMLDLQSTPNAPPHEWFNVSQDKERLLQGLEETIQENLGMAMIFTVVTTLKEAAETLIEERKQVKEKEREEAVLAAEREENKKFQGTPVTPETFLKWRDDFLKEMAELRQKEEEERLAELKKAKVKEPVKLTGRQLWERGLVGKVDDEDDEGGLTEGVEKLKVEAA</sequence>
<feature type="coiled-coil region" evidence="1">
    <location>
        <begin position="153"/>
        <end position="229"/>
    </location>
</feature>
<dbReference type="SMART" id="SM00591">
    <property type="entry name" value="RWD"/>
    <property type="match status" value="1"/>
</dbReference>
<evidence type="ECO:0000259" key="3">
    <source>
        <dbReference type="PROSITE" id="PS50908"/>
    </source>
</evidence>
<dbReference type="PANTHER" id="PTHR12292">
    <property type="entry name" value="RWD DOMAIN-CONTAINING PROTEIN"/>
    <property type="match status" value="1"/>
</dbReference>
<feature type="compositionally biased region" description="Basic and acidic residues" evidence="2">
    <location>
        <begin position="263"/>
        <end position="272"/>
    </location>
</feature>
<keyword evidence="5" id="KW-1185">Reference proteome</keyword>
<dbReference type="Pfam" id="PF16543">
    <property type="entry name" value="DFRP_C"/>
    <property type="match status" value="1"/>
</dbReference>
<dbReference type="RefSeq" id="XP_038739242.1">
    <property type="nucleotide sequence ID" value="XM_038895410.1"/>
</dbReference>
<evidence type="ECO:0000256" key="2">
    <source>
        <dbReference type="SAM" id="MobiDB-lite"/>
    </source>
</evidence>
<keyword evidence="1" id="KW-0175">Coiled coil</keyword>
<dbReference type="PROSITE" id="PS50908">
    <property type="entry name" value="RWD"/>
    <property type="match status" value="1"/>
</dbReference>
<gene>
    <name evidence="4" type="ORF">CkaCkLH20_12698</name>
</gene>
<dbReference type="EMBL" id="JAATWM020000064">
    <property type="protein sequence ID" value="KAF9869781.1"/>
    <property type="molecule type" value="Genomic_DNA"/>
</dbReference>
<dbReference type="InterPro" id="IPR006575">
    <property type="entry name" value="RWD_dom"/>
</dbReference>